<protein>
    <submittedName>
        <fullName evidence="9">Uncharacterized protein</fullName>
    </submittedName>
</protein>
<feature type="transmembrane region" description="Helical" evidence="8">
    <location>
        <begin position="86"/>
        <end position="106"/>
    </location>
</feature>
<feature type="transmembrane region" description="Helical" evidence="8">
    <location>
        <begin position="559"/>
        <end position="577"/>
    </location>
</feature>
<comment type="subcellular location">
    <subcellularLocation>
        <location evidence="1">Membrane</location>
        <topology evidence="1">Multi-pass membrane protein</topology>
    </subcellularLocation>
</comment>
<dbReference type="FunFam" id="1.20.1730.10:FF:000006">
    <property type="entry name" value="Urea active transporter"/>
    <property type="match status" value="1"/>
</dbReference>
<evidence type="ECO:0000256" key="3">
    <source>
        <dbReference type="ARBA" id="ARBA00022448"/>
    </source>
</evidence>
<proteinExistence type="inferred from homology"/>
<keyword evidence="6 8" id="KW-0472">Membrane</keyword>
<feature type="transmembrane region" description="Helical" evidence="8">
    <location>
        <begin position="395"/>
        <end position="414"/>
    </location>
</feature>
<evidence type="ECO:0000256" key="6">
    <source>
        <dbReference type="ARBA" id="ARBA00023136"/>
    </source>
</evidence>
<dbReference type="InterPro" id="IPR001734">
    <property type="entry name" value="Na/solute_symporter"/>
</dbReference>
<dbReference type="InterPro" id="IPR038377">
    <property type="entry name" value="Na/Glc_symporter_sf"/>
</dbReference>
<feature type="transmembrane region" description="Helical" evidence="8">
    <location>
        <begin position="330"/>
        <end position="356"/>
    </location>
</feature>
<feature type="transmembrane region" description="Helical" evidence="8">
    <location>
        <begin position="127"/>
        <end position="149"/>
    </location>
</feature>
<dbReference type="PANTHER" id="PTHR46154:SF4">
    <property type="entry name" value="UREA ACTIVE TRANSPORTER"/>
    <property type="match status" value="1"/>
</dbReference>
<evidence type="ECO:0000256" key="7">
    <source>
        <dbReference type="RuleBase" id="RU362091"/>
    </source>
</evidence>
<feature type="transmembrane region" description="Helical" evidence="8">
    <location>
        <begin position="487"/>
        <end position="508"/>
    </location>
</feature>
<organism evidence="9 10">
    <name type="scientific">Rhizophlyctis rosea</name>
    <dbReference type="NCBI Taxonomy" id="64517"/>
    <lineage>
        <taxon>Eukaryota</taxon>
        <taxon>Fungi</taxon>
        <taxon>Fungi incertae sedis</taxon>
        <taxon>Chytridiomycota</taxon>
        <taxon>Chytridiomycota incertae sedis</taxon>
        <taxon>Chytridiomycetes</taxon>
        <taxon>Rhizophlyctidales</taxon>
        <taxon>Rhizophlyctidaceae</taxon>
        <taxon>Rhizophlyctis</taxon>
    </lineage>
</organism>
<dbReference type="GO" id="GO:0015204">
    <property type="term" value="F:urea transmembrane transporter activity"/>
    <property type="evidence" value="ECO:0007669"/>
    <property type="project" value="InterPro"/>
</dbReference>
<evidence type="ECO:0000313" key="10">
    <source>
        <dbReference type="Proteomes" id="UP001212841"/>
    </source>
</evidence>
<dbReference type="Pfam" id="PF00474">
    <property type="entry name" value="SSF"/>
    <property type="match status" value="1"/>
</dbReference>
<dbReference type="Gene3D" id="1.20.1730.10">
    <property type="entry name" value="Sodium/glucose cotransporter"/>
    <property type="match status" value="1"/>
</dbReference>
<dbReference type="CDD" id="cd11476">
    <property type="entry name" value="SLC5sbd_DUR3"/>
    <property type="match status" value="1"/>
</dbReference>
<feature type="transmembrane region" description="Helical" evidence="8">
    <location>
        <begin position="12"/>
        <end position="31"/>
    </location>
</feature>
<gene>
    <name evidence="9" type="ORF">HK097_007722</name>
</gene>
<keyword evidence="5 8" id="KW-1133">Transmembrane helix</keyword>
<accession>A0AAD5X233</accession>
<keyword evidence="3" id="KW-0813">Transport</keyword>
<evidence type="ECO:0000256" key="5">
    <source>
        <dbReference type="ARBA" id="ARBA00022989"/>
    </source>
</evidence>
<reference evidence="9" key="1">
    <citation type="submission" date="2020-05" db="EMBL/GenBank/DDBJ databases">
        <title>Phylogenomic resolution of chytrid fungi.</title>
        <authorList>
            <person name="Stajich J.E."/>
            <person name="Amses K."/>
            <person name="Simmons R."/>
            <person name="Seto K."/>
            <person name="Myers J."/>
            <person name="Bonds A."/>
            <person name="Quandt C.A."/>
            <person name="Barry K."/>
            <person name="Liu P."/>
            <person name="Grigoriev I."/>
            <person name="Longcore J.E."/>
            <person name="James T.Y."/>
        </authorList>
    </citation>
    <scope>NUCLEOTIDE SEQUENCE</scope>
    <source>
        <strain evidence="9">JEL0318</strain>
    </source>
</reference>
<dbReference type="InterPro" id="IPR031155">
    <property type="entry name" value="DUR"/>
</dbReference>
<feature type="transmembrane region" description="Helical" evidence="8">
    <location>
        <begin position="195"/>
        <end position="212"/>
    </location>
</feature>
<dbReference type="GO" id="GO:0015606">
    <property type="term" value="F:spermidine transmembrane transporter activity"/>
    <property type="evidence" value="ECO:0007669"/>
    <property type="project" value="UniProtKB-ARBA"/>
</dbReference>
<feature type="transmembrane region" description="Helical" evidence="8">
    <location>
        <begin position="589"/>
        <end position="615"/>
    </location>
</feature>
<feature type="transmembrane region" description="Helical" evidence="8">
    <location>
        <begin position="43"/>
        <end position="66"/>
    </location>
</feature>
<evidence type="ECO:0000256" key="8">
    <source>
        <dbReference type="SAM" id="Phobius"/>
    </source>
</evidence>
<feature type="transmembrane region" description="Helical" evidence="8">
    <location>
        <begin position="250"/>
        <end position="267"/>
    </location>
</feature>
<evidence type="ECO:0000256" key="4">
    <source>
        <dbReference type="ARBA" id="ARBA00022692"/>
    </source>
</evidence>
<sequence length="656" mass="69546">MAILSEGVGWAVVLGFGAFFSIVMSLLSLALKRYLGEEQDSEMFATAGRSVKTGLVASAIVSAWTWAATLLQSSSVAYQYGVSGPFWYASGATVQVLLFAILAIEVKRKAPNAHTFLEIINARYGKVAHIVFLCFAMACNFVVTAMLLLGGSAVVTDLTGINVYAACFLIPLGVIAYVVFGGLKATFLTDYSHTAVLMLIILTFGFTVYASNDLIGSPGKMFDLLMEAARTKPVPQNEGGEYLTMTSTQGLIFGVINIVGNFGTVFVDQGYWQRAIAARPSSTVKAYLVGGLAWFAIPFFLATTLGLAAVALMSNPAMPALTPAAVSAGLVAPTAAVALLGTGGAVAILILVFMAVTSAASAELIAVSSVCTYDIYRTYIHPAATSKQVVRMSHITTVGFGLFMGVLAVILSKIGISLGYLYLLMGVVVSPAVAPVAFTLTWKKQTATGAIAGALGGFAGGLAAWLITTKALYDEINLTTTGENYPMLAGNLTSLLLSALISTVITMIKPDDYDWESMRNIKVLTAEGESDDATVVAPKSAEFDDEDLDPVKLDKAARFAYIYAGALTVLLIIVWPIPMYFSKYVFSRAFFYGWVILGLIWAICSSFTVIVLPLWESRDAYAAVFKGIAGDLAGRKPTPPVRHETVEVAEVSGGKA</sequence>
<comment type="caution">
    <text evidence="9">The sequence shown here is derived from an EMBL/GenBank/DDBJ whole genome shotgun (WGS) entry which is preliminary data.</text>
</comment>
<feature type="transmembrane region" description="Helical" evidence="8">
    <location>
        <begin position="420"/>
        <end position="440"/>
    </location>
</feature>
<dbReference type="NCBIfam" id="TIGR00813">
    <property type="entry name" value="sss"/>
    <property type="match status" value="1"/>
</dbReference>
<keyword evidence="10" id="KW-1185">Reference proteome</keyword>
<evidence type="ECO:0000313" key="9">
    <source>
        <dbReference type="EMBL" id="KAJ3051305.1"/>
    </source>
</evidence>
<keyword evidence="4 8" id="KW-0812">Transmembrane</keyword>
<dbReference type="PROSITE" id="PS50283">
    <property type="entry name" value="NA_SOLUT_SYMP_3"/>
    <property type="match status" value="1"/>
</dbReference>
<dbReference type="Proteomes" id="UP001212841">
    <property type="component" value="Unassembled WGS sequence"/>
</dbReference>
<name>A0AAD5X233_9FUNG</name>
<evidence type="ECO:0000256" key="1">
    <source>
        <dbReference type="ARBA" id="ARBA00004141"/>
    </source>
</evidence>
<evidence type="ECO:0000256" key="2">
    <source>
        <dbReference type="ARBA" id="ARBA00006434"/>
    </source>
</evidence>
<feature type="transmembrane region" description="Helical" evidence="8">
    <location>
        <begin position="287"/>
        <end position="310"/>
    </location>
</feature>
<comment type="similarity">
    <text evidence="2 7">Belongs to the sodium:solute symporter (SSF) (TC 2.A.21) family.</text>
</comment>
<dbReference type="AlphaFoldDB" id="A0AAD5X233"/>
<dbReference type="PANTHER" id="PTHR46154">
    <property type="match status" value="1"/>
</dbReference>
<feature type="transmembrane region" description="Helical" evidence="8">
    <location>
        <begin position="447"/>
        <end position="467"/>
    </location>
</feature>
<dbReference type="EMBL" id="JADGJD010000410">
    <property type="protein sequence ID" value="KAJ3051305.1"/>
    <property type="molecule type" value="Genomic_DNA"/>
</dbReference>
<feature type="transmembrane region" description="Helical" evidence="8">
    <location>
        <begin position="161"/>
        <end position="183"/>
    </location>
</feature>
<dbReference type="GO" id="GO:0005886">
    <property type="term" value="C:plasma membrane"/>
    <property type="evidence" value="ECO:0007669"/>
    <property type="project" value="TreeGrafter"/>
</dbReference>